<dbReference type="InterPro" id="IPR036097">
    <property type="entry name" value="HisK_dim/P_sf"/>
</dbReference>
<dbReference type="GO" id="GO:0000155">
    <property type="term" value="F:phosphorelay sensor kinase activity"/>
    <property type="evidence" value="ECO:0007669"/>
    <property type="project" value="InterPro"/>
</dbReference>
<feature type="transmembrane region" description="Helical" evidence="12">
    <location>
        <begin position="314"/>
        <end position="334"/>
    </location>
</feature>
<dbReference type="SUPFAM" id="SSF55874">
    <property type="entry name" value="ATPase domain of HSP90 chaperone/DNA topoisomerase II/histidine kinase"/>
    <property type="match status" value="1"/>
</dbReference>
<organism evidence="15 16">
    <name type="scientific">Plebeiibacterium sediminum</name>
    <dbReference type="NCBI Taxonomy" id="2992112"/>
    <lineage>
        <taxon>Bacteria</taxon>
        <taxon>Pseudomonadati</taxon>
        <taxon>Bacteroidota</taxon>
        <taxon>Bacteroidia</taxon>
        <taxon>Marinilabiliales</taxon>
        <taxon>Marinilabiliaceae</taxon>
        <taxon>Plebeiibacterium</taxon>
    </lineage>
</organism>
<dbReference type="InterPro" id="IPR003661">
    <property type="entry name" value="HisK_dim/P_dom"/>
</dbReference>
<evidence type="ECO:0000256" key="11">
    <source>
        <dbReference type="SAM" id="Coils"/>
    </source>
</evidence>
<dbReference type="GO" id="GO:0016020">
    <property type="term" value="C:membrane"/>
    <property type="evidence" value="ECO:0007669"/>
    <property type="project" value="UniProtKB-SubCell"/>
</dbReference>
<dbReference type="InterPro" id="IPR004358">
    <property type="entry name" value="Sig_transdc_His_kin-like_C"/>
</dbReference>
<keyword evidence="8 12" id="KW-1133">Transmembrane helix</keyword>
<reference evidence="15" key="1">
    <citation type="submission" date="2022-10" db="EMBL/GenBank/DDBJ databases">
        <authorList>
            <person name="Yu W.X."/>
        </authorList>
    </citation>
    <scope>NUCLEOTIDE SEQUENCE</scope>
    <source>
        <strain evidence="15">AAT</strain>
    </source>
</reference>
<dbReference type="PRINTS" id="PR00344">
    <property type="entry name" value="BCTRLSENSOR"/>
</dbReference>
<gene>
    <name evidence="15" type="ORF">OM075_13260</name>
</gene>
<comment type="caution">
    <text evidence="15">The sequence shown here is derived from an EMBL/GenBank/DDBJ whole genome shotgun (WGS) entry which is preliminary data.</text>
</comment>
<evidence type="ECO:0000256" key="8">
    <source>
        <dbReference type="ARBA" id="ARBA00022989"/>
    </source>
</evidence>
<evidence type="ECO:0000256" key="9">
    <source>
        <dbReference type="ARBA" id="ARBA00023012"/>
    </source>
</evidence>
<name>A0AAE3SFU0_9BACT</name>
<evidence type="ECO:0000256" key="12">
    <source>
        <dbReference type="SAM" id="Phobius"/>
    </source>
</evidence>
<dbReference type="EC" id="2.7.13.3" evidence="3"/>
<dbReference type="InterPro" id="IPR036890">
    <property type="entry name" value="HATPase_C_sf"/>
</dbReference>
<keyword evidence="10 12" id="KW-0472">Membrane</keyword>
<keyword evidence="4" id="KW-0597">Phosphoprotein</keyword>
<dbReference type="EMBL" id="JAPDPJ010000029">
    <property type="protein sequence ID" value="MCW3787442.1"/>
    <property type="molecule type" value="Genomic_DNA"/>
</dbReference>
<dbReference type="SMART" id="SM00388">
    <property type="entry name" value="HisKA"/>
    <property type="match status" value="1"/>
</dbReference>
<keyword evidence="9" id="KW-0902">Two-component regulatory system</keyword>
<comment type="subcellular location">
    <subcellularLocation>
        <location evidence="2">Membrane</location>
    </subcellularLocation>
</comment>
<evidence type="ECO:0000259" key="13">
    <source>
        <dbReference type="PROSITE" id="PS50109"/>
    </source>
</evidence>
<comment type="catalytic activity">
    <reaction evidence="1">
        <text>ATP + protein L-histidine = ADP + protein N-phospho-L-histidine.</text>
        <dbReference type="EC" id="2.7.13.3"/>
    </reaction>
</comment>
<evidence type="ECO:0000313" key="16">
    <source>
        <dbReference type="Proteomes" id="UP001209229"/>
    </source>
</evidence>
<protein>
    <recommendedName>
        <fullName evidence="3">histidine kinase</fullName>
        <ecNumber evidence="3">2.7.13.3</ecNumber>
    </recommendedName>
</protein>
<dbReference type="AlphaFoldDB" id="A0AAE3SFU0"/>
<keyword evidence="5" id="KW-0808">Transferase</keyword>
<keyword evidence="7" id="KW-0418">Kinase</keyword>
<dbReference type="Gene3D" id="1.10.287.130">
    <property type="match status" value="1"/>
</dbReference>
<dbReference type="PANTHER" id="PTHR43711">
    <property type="entry name" value="TWO-COMPONENT HISTIDINE KINASE"/>
    <property type="match status" value="1"/>
</dbReference>
<feature type="domain" description="CHASE" evidence="14">
    <location>
        <begin position="129"/>
        <end position="297"/>
    </location>
</feature>
<dbReference type="InterPro" id="IPR003594">
    <property type="entry name" value="HATPase_dom"/>
</dbReference>
<proteinExistence type="predicted"/>
<evidence type="ECO:0000256" key="4">
    <source>
        <dbReference type="ARBA" id="ARBA00022553"/>
    </source>
</evidence>
<evidence type="ECO:0000259" key="14">
    <source>
        <dbReference type="PROSITE" id="PS50839"/>
    </source>
</evidence>
<dbReference type="Pfam" id="PF02518">
    <property type="entry name" value="HATPase_c"/>
    <property type="match status" value="1"/>
</dbReference>
<keyword evidence="11" id="KW-0175">Coiled coil</keyword>
<dbReference type="InterPro" id="IPR006189">
    <property type="entry name" value="CHASE_dom"/>
</dbReference>
<evidence type="ECO:0000256" key="3">
    <source>
        <dbReference type="ARBA" id="ARBA00012438"/>
    </source>
</evidence>
<dbReference type="Gene3D" id="3.30.450.350">
    <property type="entry name" value="CHASE domain"/>
    <property type="match status" value="1"/>
</dbReference>
<dbReference type="Pfam" id="PF03924">
    <property type="entry name" value="CHASE"/>
    <property type="match status" value="1"/>
</dbReference>
<evidence type="ECO:0000256" key="1">
    <source>
        <dbReference type="ARBA" id="ARBA00000085"/>
    </source>
</evidence>
<dbReference type="Gene3D" id="3.30.565.10">
    <property type="entry name" value="Histidine kinase-like ATPase, C-terminal domain"/>
    <property type="match status" value="1"/>
</dbReference>
<dbReference type="InterPro" id="IPR005467">
    <property type="entry name" value="His_kinase_dom"/>
</dbReference>
<accession>A0AAE3SFU0</accession>
<dbReference type="FunFam" id="3.30.565.10:FF:000006">
    <property type="entry name" value="Sensor histidine kinase WalK"/>
    <property type="match status" value="1"/>
</dbReference>
<dbReference type="PROSITE" id="PS50109">
    <property type="entry name" value="HIS_KIN"/>
    <property type="match status" value="1"/>
</dbReference>
<dbReference type="SMART" id="SM00387">
    <property type="entry name" value="HATPase_c"/>
    <property type="match status" value="1"/>
</dbReference>
<dbReference type="PROSITE" id="PS50839">
    <property type="entry name" value="CHASE"/>
    <property type="match status" value="1"/>
</dbReference>
<keyword evidence="16" id="KW-1185">Reference proteome</keyword>
<feature type="domain" description="Histidine kinase" evidence="13">
    <location>
        <begin position="378"/>
        <end position="596"/>
    </location>
</feature>
<dbReference type="SMART" id="SM01079">
    <property type="entry name" value="CHASE"/>
    <property type="match status" value="1"/>
</dbReference>
<evidence type="ECO:0000256" key="5">
    <source>
        <dbReference type="ARBA" id="ARBA00022679"/>
    </source>
</evidence>
<dbReference type="CDD" id="cd00082">
    <property type="entry name" value="HisKA"/>
    <property type="match status" value="1"/>
</dbReference>
<dbReference type="RefSeq" id="WP_301191007.1">
    <property type="nucleotide sequence ID" value="NZ_JAPDPJ010000029.1"/>
</dbReference>
<dbReference type="Proteomes" id="UP001209229">
    <property type="component" value="Unassembled WGS sequence"/>
</dbReference>
<dbReference type="PANTHER" id="PTHR43711:SF29">
    <property type="entry name" value="HISTIDINE KINASE"/>
    <property type="match status" value="1"/>
</dbReference>
<evidence type="ECO:0000256" key="7">
    <source>
        <dbReference type="ARBA" id="ARBA00022777"/>
    </source>
</evidence>
<dbReference type="InterPro" id="IPR050736">
    <property type="entry name" value="Sensor_HK_Regulatory"/>
</dbReference>
<keyword evidence="6 12" id="KW-0812">Transmembrane</keyword>
<evidence type="ECO:0000313" key="15">
    <source>
        <dbReference type="EMBL" id="MCW3787442.1"/>
    </source>
</evidence>
<dbReference type="InterPro" id="IPR042240">
    <property type="entry name" value="CHASE_sf"/>
</dbReference>
<feature type="transmembrane region" description="Helical" evidence="12">
    <location>
        <begin position="7"/>
        <end position="28"/>
    </location>
</feature>
<evidence type="ECO:0000256" key="6">
    <source>
        <dbReference type="ARBA" id="ARBA00022692"/>
    </source>
</evidence>
<sequence length="600" mass="68802">MKTHQRNITIALLIFIAGLIITILTTNYSKNLLENQREREFEVFCNEISFDIKKRIDFHAQLLQNISSFISSSDTVTKKEWESYISHSKIKNILPGYQGIGYNILIPKNQLDEHIDHFSKVYKDYKVKPANDREVYSSIIYLEPQDELNQKAIGYDTYQEPVRREAMQRACDLNQPILTHKLILVQESDKNPQSGVIMFAPVYKRDMPLNNIKERQDALIGWVSSPYRMNDLMENIIGHWNVLENKKVSLHIYDGDDLLDEHKLFDSEQEKPVHDNSKKINNLTQKLDLHGRHWSLVYAHSDINTSFLTNKVTIIFSSGLIISLLLSLLLLALLNTQYNAKLIAIELTNDLQQKNAELELAKIKAEESDRLKSQFLMNMSHEIRTPMNGVLGFLDLLKNPDLNRDTSNNYIDIISKSGERLLETINDIIEISRIESGEVEVHYQKVNLNETIKYVYNFFHTETKAKGLDFKIAQLLDESKAIIKTDKIKLEGILTNLIKNAIKFTDEGYISISNFIKNKDLVFIIQDSGSGIPSESIESIFNNFVQANKNKRNNHEGSGLGLSIVKAYIAALDGHIQVESTENKGTTFTFSIPYMPDDNL</sequence>
<feature type="coiled-coil region" evidence="11">
    <location>
        <begin position="344"/>
        <end position="371"/>
    </location>
</feature>
<dbReference type="SUPFAM" id="SSF47384">
    <property type="entry name" value="Homodimeric domain of signal transducing histidine kinase"/>
    <property type="match status" value="1"/>
</dbReference>
<evidence type="ECO:0000256" key="2">
    <source>
        <dbReference type="ARBA" id="ARBA00004370"/>
    </source>
</evidence>
<evidence type="ECO:0000256" key="10">
    <source>
        <dbReference type="ARBA" id="ARBA00023136"/>
    </source>
</evidence>
<dbReference type="Pfam" id="PF00512">
    <property type="entry name" value="HisKA"/>
    <property type="match status" value="1"/>
</dbReference>